<evidence type="ECO:0000256" key="3">
    <source>
        <dbReference type="ARBA" id="ARBA00022448"/>
    </source>
</evidence>
<evidence type="ECO:0000256" key="1">
    <source>
        <dbReference type="ARBA" id="ARBA00004651"/>
    </source>
</evidence>
<evidence type="ECO:0000313" key="14">
    <source>
        <dbReference type="Proteomes" id="UP001232156"/>
    </source>
</evidence>
<evidence type="ECO:0000256" key="10">
    <source>
        <dbReference type="ARBA" id="ARBA00023136"/>
    </source>
</evidence>
<comment type="subcellular location">
    <subcellularLocation>
        <location evidence="11">Cell inner membrane</location>
        <topology evidence="11">Multi-pass membrane protein</topology>
    </subcellularLocation>
    <subcellularLocation>
        <location evidence="1">Cell membrane</location>
        <topology evidence="1">Multi-pass membrane protein</topology>
    </subcellularLocation>
</comment>
<evidence type="ECO:0000256" key="11">
    <source>
        <dbReference type="RuleBase" id="RU361157"/>
    </source>
</evidence>
<dbReference type="Pfam" id="PF01061">
    <property type="entry name" value="ABC2_membrane"/>
    <property type="match status" value="1"/>
</dbReference>
<protein>
    <recommendedName>
        <fullName evidence="11">Transport permease protein</fullName>
    </recommendedName>
</protein>
<organism evidence="13 14">
    <name type="scientific">Yanghanlia caeni</name>
    <dbReference type="NCBI Taxonomy" id="3064283"/>
    <lineage>
        <taxon>Bacteria</taxon>
        <taxon>Pseudomonadati</taxon>
        <taxon>Pseudomonadota</taxon>
        <taxon>Betaproteobacteria</taxon>
        <taxon>Burkholderiales</taxon>
        <taxon>Alcaligenaceae</taxon>
        <taxon>Yanghanlia</taxon>
    </lineage>
</organism>
<feature type="transmembrane region" description="Helical" evidence="11">
    <location>
        <begin position="143"/>
        <end position="165"/>
    </location>
</feature>
<dbReference type="InterPro" id="IPR047817">
    <property type="entry name" value="ABC2_TM_bact-type"/>
</dbReference>
<evidence type="ECO:0000256" key="4">
    <source>
        <dbReference type="ARBA" id="ARBA00022475"/>
    </source>
</evidence>
<keyword evidence="10 11" id="KW-0472">Membrane</keyword>
<keyword evidence="8 11" id="KW-1133">Transmembrane helix</keyword>
<accession>A0ABU1D523</accession>
<evidence type="ECO:0000256" key="5">
    <source>
        <dbReference type="ARBA" id="ARBA00022597"/>
    </source>
</evidence>
<sequence length="262" mass="29376">MVRSLWRNRQLIRTYTRREVIGRYRGSFLGLFWSFFNPVLMLAVYTFVFSEIFRARWGSGSGSKTEFALILFVGLIVFNLFAECITRAPGLVVSTPNYVKKVVFPLEILPVVGLFSALYHAGISLGVWLVAYAVIQGVPPLTALYVPLVIAPFCLLVLGLSWALASLGVYLRDVAQVIGVLTTVLMFLSPIFYPASILPERYRPLFYLNPLTPVIEQARDVLYWGEPPDFSLIGLYTVGSALVAWAGFAWFQKTRKGFADVL</sequence>
<keyword evidence="6 11" id="KW-0812">Transmembrane</keyword>
<dbReference type="InterPro" id="IPR000412">
    <property type="entry name" value="ABC_2_transport"/>
</dbReference>
<dbReference type="RefSeq" id="WP_347286709.1">
    <property type="nucleotide sequence ID" value="NZ_JAUZQE010000010.1"/>
</dbReference>
<evidence type="ECO:0000256" key="7">
    <source>
        <dbReference type="ARBA" id="ARBA00022903"/>
    </source>
</evidence>
<gene>
    <name evidence="13" type="ORF">Q8947_05920</name>
</gene>
<keyword evidence="3 11" id="KW-0813">Transport</keyword>
<evidence type="ECO:0000259" key="12">
    <source>
        <dbReference type="PROSITE" id="PS51012"/>
    </source>
</evidence>
<feature type="transmembrane region" description="Helical" evidence="11">
    <location>
        <begin position="67"/>
        <end position="85"/>
    </location>
</feature>
<keyword evidence="4 11" id="KW-1003">Cell membrane</keyword>
<dbReference type="PANTHER" id="PTHR30413">
    <property type="entry name" value="INNER MEMBRANE TRANSPORT PERMEASE"/>
    <property type="match status" value="1"/>
</dbReference>
<feature type="domain" description="ABC transmembrane type-2" evidence="12">
    <location>
        <begin position="29"/>
        <end position="254"/>
    </location>
</feature>
<evidence type="ECO:0000256" key="8">
    <source>
        <dbReference type="ARBA" id="ARBA00022989"/>
    </source>
</evidence>
<dbReference type="EMBL" id="JAUZQE010000010">
    <property type="protein sequence ID" value="MDR4125518.1"/>
    <property type="molecule type" value="Genomic_DNA"/>
</dbReference>
<feature type="transmembrane region" description="Helical" evidence="11">
    <location>
        <begin position="106"/>
        <end position="131"/>
    </location>
</feature>
<dbReference type="PANTHER" id="PTHR30413:SF10">
    <property type="entry name" value="CAPSULE POLYSACCHARIDE EXPORT INNER-MEMBRANE PROTEIN CTRC"/>
    <property type="match status" value="1"/>
</dbReference>
<name>A0ABU1D523_9BURK</name>
<dbReference type="PIRSF" id="PIRSF006648">
    <property type="entry name" value="DrrB"/>
    <property type="match status" value="1"/>
</dbReference>
<dbReference type="Proteomes" id="UP001232156">
    <property type="component" value="Unassembled WGS sequence"/>
</dbReference>
<dbReference type="PROSITE" id="PS51012">
    <property type="entry name" value="ABC_TM2"/>
    <property type="match status" value="1"/>
</dbReference>
<dbReference type="InterPro" id="IPR013525">
    <property type="entry name" value="ABC2_TM"/>
</dbReference>
<evidence type="ECO:0000313" key="13">
    <source>
        <dbReference type="EMBL" id="MDR4125518.1"/>
    </source>
</evidence>
<feature type="transmembrane region" description="Helical" evidence="11">
    <location>
        <begin position="230"/>
        <end position="251"/>
    </location>
</feature>
<keyword evidence="14" id="KW-1185">Reference proteome</keyword>
<reference evidence="13 14" key="1">
    <citation type="submission" date="2023-08" db="EMBL/GenBank/DDBJ databases">
        <title>Alcaligenaceae gen. nov., a novel taxon isolated from the sludge of Yixing Pesticide Factory.</title>
        <authorList>
            <person name="Ruan L."/>
        </authorList>
    </citation>
    <scope>NUCLEOTIDE SEQUENCE [LARGE SCALE GENOMIC DNA]</scope>
    <source>
        <strain evidence="13 14">LG-2</strain>
    </source>
</reference>
<proteinExistence type="inferred from homology"/>
<keyword evidence="5" id="KW-0762">Sugar transport</keyword>
<dbReference type="PRINTS" id="PR00164">
    <property type="entry name" value="ABC2TRNSPORT"/>
</dbReference>
<evidence type="ECO:0000256" key="2">
    <source>
        <dbReference type="ARBA" id="ARBA00007783"/>
    </source>
</evidence>
<feature type="transmembrane region" description="Helical" evidence="11">
    <location>
        <begin position="27"/>
        <end position="47"/>
    </location>
</feature>
<comment type="similarity">
    <text evidence="2 11">Belongs to the ABC-2 integral membrane protein family.</text>
</comment>
<feature type="transmembrane region" description="Helical" evidence="11">
    <location>
        <begin position="177"/>
        <end position="198"/>
    </location>
</feature>
<keyword evidence="9" id="KW-0625">Polysaccharide transport</keyword>
<evidence type="ECO:0000256" key="6">
    <source>
        <dbReference type="ARBA" id="ARBA00022692"/>
    </source>
</evidence>
<evidence type="ECO:0000256" key="9">
    <source>
        <dbReference type="ARBA" id="ARBA00023047"/>
    </source>
</evidence>
<keyword evidence="7" id="KW-0972">Capsule biogenesis/degradation</keyword>
<comment type="caution">
    <text evidence="13">The sequence shown here is derived from an EMBL/GenBank/DDBJ whole genome shotgun (WGS) entry which is preliminary data.</text>
</comment>